<keyword evidence="2 5" id="KW-0645">Protease</keyword>
<organism evidence="5 6">
    <name type="scientific">Lupinus albus</name>
    <name type="common">White lupine</name>
    <name type="synonym">Lupinus termis</name>
    <dbReference type="NCBI Taxonomy" id="3870"/>
    <lineage>
        <taxon>Eukaryota</taxon>
        <taxon>Viridiplantae</taxon>
        <taxon>Streptophyta</taxon>
        <taxon>Embryophyta</taxon>
        <taxon>Tracheophyta</taxon>
        <taxon>Spermatophyta</taxon>
        <taxon>Magnoliopsida</taxon>
        <taxon>eudicotyledons</taxon>
        <taxon>Gunneridae</taxon>
        <taxon>Pentapetalae</taxon>
        <taxon>rosids</taxon>
        <taxon>fabids</taxon>
        <taxon>Fabales</taxon>
        <taxon>Fabaceae</taxon>
        <taxon>Papilionoideae</taxon>
        <taxon>50 kb inversion clade</taxon>
        <taxon>genistoids sensu lato</taxon>
        <taxon>core genistoids</taxon>
        <taxon>Genisteae</taxon>
        <taxon>Lupinus</taxon>
    </lineage>
</organism>
<proteinExistence type="inferred from homology"/>
<reference evidence="6" key="1">
    <citation type="journal article" date="2020" name="Nat. Commun.">
        <title>Genome sequence of the cluster root forming white lupin.</title>
        <authorList>
            <person name="Hufnagel B."/>
            <person name="Marques A."/>
            <person name="Soriano A."/>
            <person name="Marques L."/>
            <person name="Divol F."/>
            <person name="Doumas P."/>
            <person name="Sallet E."/>
            <person name="Mancinotti D."/>
            <person name="Carrere S."/>
            <person name="Marande W."/>
            <person name="Arribat S."/>
            <person name="Keller J."/>
            <person name="Huneau C."/>
            <person name="Blein T."/>
            <person name="Aime D."/>
            <person name="Laguerre M."/>
            <person name="Taylor J."/>
            <person name="Schubert V."/>
            <person name="Nelson M."/>
            <person name="Geu-Flores F."/>
            <person name="Crespi M."/>
            <person name="Gallardo-Guerrero K."/>
            <person name="Delaux P.-M."/>
            <person name="Salse J."/>
            <person name="Berges H."/>
            <person name="Guyot R."/>
            <person name="Gouzy J."/>
            <person name="Peret B."/>
        </authorList>
    </citation>
    <scope>NUCLEOTIDE SEQUENCE [LARGE SCALE GENOMIC DNA]</scope>
    <source>
        <strain evidence="6">cv. Amiga</strain>
    </source>
</reference>
<comment type="similarity">
    <text evidence="1">Belongs to the peptidase C48 family.</text>
</comment>
<comment type="caution">
    <text evidence="5">The sequence shown here is derived from an EMBL/GenBank/DDBJ whole genome shotgun (WGS) entry which is preliminary data.</text>
</comment>
<dbReference type="OrthoDB" id="1429853at2759"/>
<feature type="domain" description="Ubiquitin-like protease family profile" evidence="4">
    <location>
        <begin position="3"/>
        <end position="44"/>
    </location>
</feature>
<evidence type="ECO:0000256" key="3">
    <source>
        <dbReference type="ARBA" id="ARBA00022801"/>
    </source>
</evidence>
<dbReference type="GO" id="GO:0008234">
    <property type="term" value="F:cysteine-type peptidase activity"/>
    <property type="evidence" value="ECO:0007669"/>
    <property type="project" value="InterPro"/>
</dbReference>
<dbReference type="InterPro" id="IPR038765">
    <property type="entry name" value="Papain-like_cys_pep_sf"/>
</dbReference>
<evidence type="ECO:0000313" key="5">
    <source>
        <dbReference type="EMBL" id="KAE9600886.1"/>
    </source>
</evidence>
<name>A0A6A4PHG6_LUPAL</name>
<dbReference type="EMBL" id="WOCE01000013">
    <property type="protein sequence ID" value="KAE9600886.1"/>
    <property type="molecule type" value="Genomic_DNA"/>
</dbReference>
<evidence type="ECO:0000259" key="4">
    <source>
        <dbReference type="Pfam" id="PF02902"/>
    </source>
</evidence>
<gene>
    <name evidence="5" type="ORF">Lalb_Chr13g0291691</name>
</gene>
<sequence>MHMCFLKQHWVLVVINRVSQQLFYFDSLKNGNPNKYPIMKEIYTRVLNIYKAHKNICHRSSLPVTWTHVKVLTLLISSNNYMYS</sequence>
<accession>A0A6A4PHG6</accession>
<keyword evidence="6" id="KW-1185">Reference proteome</keyword>
<dbReference type="Gene3D" id="3.40.395.10">
    <property type="entry name" value="Adenoviral Proteinase, Chain A"/>
    <property type="match status" value="1"/>
</dbReference>
<evidence type="ECO:0000256" key="2">
    <source>
        <dbReference type="ARBA" id="ARBA00022670"/>
    </source>
</evidence>
<dbReference type="GO" id="GO:0006508">
    <property type="term" value="P:proteolysis"/>
    <property type="evidence" value="ECO:0007669"/>
    <property type="project" value="UniProtKB-KW"/>
</dbReference>
<dbReference type="InterPro" id="IPR003653">
    <property type="entry name" value="Peptidase_C48_C"/>
</dbReference>
<evidence type="ECO:0000313" key="6">
    <source>
        <dbReference type="Proteomes" id="UP000447434"/>
    </source>
</evidence>
<dbReference type="Pfam" id="PF02902">
    <property type="entry name" value="Peptidase_C48"/>
    <property type="match status" value="1"/>
</dbReference>
<dbReference type="AlphaFoldDB" id="A0A6A4PHG6"/>
<protein>
    <submittedName>
        <fullName evidence="5">Putative Ulp1 protease family catalytic domain-containing protein</fullName>
    </submittedName>
</protein>
<dbReference type="Proteomes" id="UP000447434">
    <property type="component" value="Chromosome 13"/>
</dbReference>
<evidence type="ECO:0000256" key="1">
    <source>
        <dbReference type="ARBA" id="ARBA00005234"/>
    </source>
</evidence>
<keyword evidence="3" id="KW-0378">Hydrolase</keyword>
<dbReference type="SUPFAM" id="SSF54001">
    <property type="entry name" value="Cysteine proteinases"/>
    <property type="match status" value="1"/>
</dbReference>